<evidence type="ECO:0000313" key="14">
    <source>
        <dbReference type="Proteomes" id="UP000475862"/>
    </source>
</evidence>
<dbReference type="Pfam" id="PF02586">
    <property type="entry name" value="SRAP"/>
    <property type="match status" value="1"/>
</dbReference>
<dbReference type="EMBL" id="VYZN01000001">
    <property type="protein sequence ID" value="KAE9545413.1"/>
    <property type="molecule type" value="Genomic_DNA"/>
</dbReference>
<keyword evidence="7" id="KW-0238">DNA-binding</keyword>
<keyword evidence="8" id="KW-0456">Lyase</keyword>
<sequence length="307" mass="35445">MCGRTACNLKCETYCKATSYKDRKDTLYRQPEWHNEMNDNFEFKQSNNIAPTDVTPILISGEEFVGYPSRILTPMVWGMIPPWHKGNFNNHGLSTNNCRIENITTSKLYSEPLTKGRRCIIVCEGFYEWKTTEGPGKKKPYFIYMPQKNGVSVYDTNAWESAQWSEQYGWCGPSLLQLAGIYNKWKSSDGEDVYSYSVITMESSKTFSQLHHRIPAVLENEQLIEDWLDTRRVSANQAISMLRPTDNLTWYEVSSIVNNSRNKSIDCNKPISKIVNKSSTFMTSWLSGKNKNSDNNDENQMRKKPKK</sequence>
<keyword evidence="5" id="KW-0378">Hydrolase</keyword>
<reference evidence="13 14" key="1">
    <citation type="submission" date="2019-08" db="EMBL/GenBank/DDBJ databases">
        <title>The genome of the soybean aphid Biotype 1, its phylome, world population structure and adaptation to the North American continent.</title>
        <authorList>
            <person name="Giordano R."/>
            <person name="Donthu R.K."/>
            <person name="Hernandez A.G."/>
            <person name="Wright C.L."/>
            <person name="Zimin A.V."/>
        </authorList>
    </citation>
    <scope>NUCLEOTIDE SEQUENCE [LARGE SCALE GENOMIC DNA]</scope>
    <source>
        <tissue evidence="13">Whole aphids</tissue>
    </source>
</reference>
<dbReference type="GO" id="GO:0003697">
    <property type="term" value="F:single-stranded DNA binding"/>
    <property type="evidence" value="ECO:0007669"/>
    <property type="project" value="InterPro"/>
</dbReference>
<keyword evidence="3" id="KW-0645">Protease</keyword>
<evidence type="ECO:0000256" key="4">
    <source>
        <dbReference type="ARBA" id="ARBA00022763"/>
    </source>
</evidence>
<evidence type="ECO:0000256" key="10">
    <source>
        <dbReference type="ARBA" id="ARBA00030898"/>
    </source>
</evidence>
<dbReference type="GO" id="GO:0008233">
    <property type="term" value="F:peptidase activity"/>
    <property type="evidence" value="ECO:0007669"/>
    <property type="project" value="UniProtKB-KW"/>
</dbReference>
<dbReference type="GO" id="GO:0106300">
    <property type="term" value="P:protein-DNA covalent cross-linking repair"/>
    <property type="evidence" value="ECO:0007669"/>
    <property type="project" value="InterPro"/>
</dbReference>
<gene>
    <name evidence="13" type="ORF">AGLY_000956</name>
</gene>
<evidence type="ECO:0000256" key="12">
    <source>
        <dbReference type="SAM" id="MobiDB-lite"/>
    </source>
</evidence>
<dbReference type="Gene3D" id="3.90.1680.10">
    <property type="entry name" value="SOS response associated peptidase-like"/>
    <property type="match status" value="1"/>
</dbReference>
<dbReference type="PANTHER" id="PTHR13604">
    <property type="entry name" value="DC12-RELATED"/>
    <property type="match status" value="1"/>
</dbReference>
<evidence type="ECO:0000256" key="1">
    <source>
        <dbReference type="ARBA" id="ARBA00008136"/>
    </source>
</evidence>
<keyword evidence="14" id="KW-1185">Reference proteome</keyword>
<keyword evidence="4" id="KW-0227">DNA damage</keyword>
<comment type="similarity">
    <text evidence="1">Belongs to the SOS response-associated peptidase family.</text>
</comment>
<name>A0A6G0U8Y8_APHGL</name>
<evidence type="ECO:0000256" key="2">
    <source>
        <dbReference type="ARBA" id="ARBA00015888"/>
    </source>
</evidence>
<proteinExistence type="inferred from homology"/>
<protein>
    <recommendedName>
        <fullName evidence="2">Abasic site processing protein HMCES</fullName>
    </recommendedName>
    <alternativeName>
        <fullName evidence="9">Embryonic stem cell-specific 5-hydroxymethylcytosine-binding protein</fullName>
    </alternativeName>
    <alternativeName>
        <fullName evidence="10">Peptidase HMCES</fullName>
    </alternativeName>
    <alternativeName>
        <fullName evidence="11">SRAP domain-containing protein 1</fullName>
    </alternativeName>
</protein>
<feature type="region of interest" description="Disordered" evidence="12">
    <location>
        <begin position="285"/>
        <end position="307"/>
    </location>
</feature>
<accession>A0A6G0U8Y8</accession>
<dbReference type="SUPFAM" id="SSF143081">
    <property type="entry name" value="BB1717-like"/>
    <property type="match status" value="1"/>
</dbReference>
<dbReference type="InterPro" id="IPR003738">
    <property type="entry name" value="SRAP"/>
</dbReference>
<comment type="caution">
    <text evidence="13">The sequence shown here is derived from an EMBL/GenBank/DDBJ whole genome shotgun (WGS) entry which is preliminary data.</text>
</comment>
<evidence type="ECO:0000313" key="13">
    <source>
        <dbReference type="EMBL" id="KAE9545413.1"/>
    </source>
</evidence>
<evidence type="ECO:0000256" key="8">
    <source>
        <dbReference type="ARBA" id="ARBA00023239"/>
    </source>
</evidence>
<organism evidence="13 14">
    <name type="scientific">Aphis glycines</name>
    <name type="common">Soybean aphid</name>
    <dbReference type="NCBI Taxonomy" id="307491"/>
    <lineage>
        <taxon>Eukaryota</taxon>
        <taxon>Metazoa</taxon>
        <taxon>Ecdysozoa</taxon>
        <taxon>Arthropoda</taxon>
        <taxon>Hexapoda</taxon>
        <taxon>Insecta</taxon>
        <taxon>Pterygota</taxon>
        <taxon>Neoptera</taxon>
        <taxon>Paraneoptera</taxon>
        <taxon>Hemiptera</taxon>
        <taxon>Sternorrhyncha</taxon>
        <taxon>Aphidomorpha</taxon>
        <taxon>Aphidoidea</taxon>
        <taxon>Aphididae</taxon>
        <taxon>Aphidini</taxon>
        <taxon>Aphis</taxon>
        <taxon>Aphis</taxon>
    </lineage>
</organism>
<dbReference type="InterPro" id="IPR036590">
    <property type="entry name" value="SRAP-like"/>
</dbReference>
<dbReference type="PANTHER" id="PTHR13604:SF0">
    <property type="entry name" value="ABASIC SITE PROCESSING PROTEIN HMCES"/>
    <property type="match status" value="1"/>
</dbReference>
<evidence type="ECO:0000256" key="6">
    <source>
        <dbReference type="ARBA" id="ARBA00023124"/>
    </source>
</evidence>
<dbReference type="Proteomes" id="UP000475862">
    <property type="component" value="Unassembled WGS sequence"/>
</dbReference>
<evidence type="ECO:0000256" key="9">
    <source>
        <dbReference type="ARBA" id="ARBA00030390"/>
    </source>
</evidence>
<keyword evidence="6" id="KW-0190">Covalent protein-DNA linkage</keyword>
<dbReference type="GO" id="GO:0006508">
    <property type="term" value="P:proteolysis"/>
    <property type="evidence" value="ECO:0007669"/>
    <property type="project" value="UniProtKB-KW"/>
</dbReference>
<evidence type="ECO:0000256" key="7">
    <source>
        <dbReference type="ARBA" id="ARBA00023125"/>
    </source>
</evidence>
<evidence type="ECO:0000256" key="5">
    <source>
        <dbReference type="ARBA" id="ARBA00022801"/>
    </source>
</evidence>
<evidence type="ECO:0000256" key="11">
    <source>
        <dbReference type="ARBA" id="ARBA00031130"/>
    </source>
</evidence>
<dbReference type="OrthoDB" id="2111841at2759"/>
<dbReference type="GO" id="GO:0016829">
    <property type="term" value="F:lyase activity"/>
    <property type="evidence" value="ECO:0007669"/>
    <property type="project" value="UniProtKB-KW"/>
</dbReference>
<dbReference type="AlphaFoldDB" id="A0A6G0U8Y8"/>
<evidence type="ECO:0000256" key="3">
    <source>
        <dbReference type="ARBA" id="ARBA00022670"/>
    </source>
</evidence>